<evidence type="ECO:0000313" key="2">
    <source>
        <dbReference type="Proteomes" id="UP000201873"/>
    </source>
</evidence>
<protein>
    <submittedName>
        <fullName evidence="1">Mpv-z-n3r</fullName>
    </submittedName>
</protein>
<dbReference type="GeneID" id="29057588"/>
<organism evidence="1 2">
    <name type="scientific">Skunkpox virus</name>
    <dbReference type="NCBI Taxonomy" id="160796"/>
    <lineage>
        <taxon>Viruses</taxon>
        <taxon>Varidnaviria</taxon>
        <taxon>Bamfordvirae</taxon>
        <taxon>Nucleocytoviricota</taxon>
        <taxon>Pokkesviricetes</taxon>
        <taxon>Chitovirales</taxon>
        <taxon>Poxviridae</taxon>
        <taxon>Chordopoxvirinae</taxon>
        <taxon>Orthopoxvirus</taxon>
        <taxon>Orthopoxvirus skunkpox</taxon>
    </lineage>
</organism>
<dbReference type="Proteomes" id="UP000201873">
    <property type="component" value="Segment"/>
</dbReference>
<dbReference type="OrthoDB" id="36140at10239"/>
<dbReference type="InterPro" id="IPR037055">
    <property type="entry name" value="MHC_I-like_Ag-recog_sf"/>
</dbReference>
<sequence>MYLPAFYILISLSFSNCHKLSYYFDLVINGSDTTNTVDVFLDNNHIITFDGNNVYPTIPFMVGDKIFLPFYKDMFTDFFRQFRIVTNDVHEELSYNYACEYTNNVPTFTQYCLYNGEKYTNEDSGSHVTNKNMWLRTSDFRFQKLFDGDDCIIHLRSLVRKMENNKQRNV</sequence>
<dbReference type="EMBL" id="KU749310">
    <property type="protein sequence ID" value="AOP31489.1"/>
    <property type="molecule type" value="Genomic_DNA"/>
</dbReference>
<evidence type="ECO:0000313" key="1">
    <source>
        <dbReference type="EMBL" id="AOP31489.1"/>
    </source>
</evidence>
<reference evidence="1 2" key="1">
    <citation type="journal article" date="2016" name="Virus Genes">
        <title>The genomes of three North American orthopoxviruses.</title>
        <authorList>
            <person name="Smithson C."/>
            <person name="Tang N."/>
            <person name="Sammons S."/>
            <person name="Frace M."/>
            <person name="Batra D."/>
            <person name="Li Y."/>
            <person name="Emerson G.L."/>
            <person name="Carroll D.S."/>
            <person name="Upton C."/>
        </authorList>
    </citation>
    <scope>NUCLEOTIDE SEQUENCE [LARGE SCALE GENOMIC DNA]</scope>
    <source>
        <strain evidence="1 2">WA</strain>
    </source>
</reference>
<dbReference type="KEGG" id="vg:29057588"/>
<gene>
    <name evidence="1" type="ORF">SKPV-WA-010</name>
</gene>
<name>A0A1C9KBG1_9POXV</name>
<dbReference type="RefSeq" id="YP_009282704.1">
    <property type="nucleotide sequence ID" value="NC_031038.1"/>
</dbReference>
<keyword evidence="2" id="KW-1185">Reference proteome</keyword>
<dbReference type="Gene3D" id="3.30.500.10">
    <property type="entry name" value="MHC class I-like antigen recognition-like"/>
    <property type="match status" value="1"/>
</dbReference>
<proteinExistence type="predicted"/>
<accession>A0A1C9KBG1</accession>